<dbReference type="PANTHER" id="PTHR45665">
    <property type="entry name" value="AQUAPORIN-8"/>
    <property type="match status" value="1"/>
</dbReference>
<evidence type="ECO:0000256" key="1">
    <source>
        <dbReference type="ARBA" id="ARBA00004141"/>
    </source>
</evidence>
<dbReference type="AlphaFoldDB" id="A0AA86RXI6"/>
<dbReference type="InterPro" id="IPR000425">
    <property type="entry name" value="MIP"/>
</dbReference>
<feature type="transmembrane region" description="Helical" evidence="5">
    <location>
        <begin position="51"/>
        <end position="75"/>
    </location>
</feature>
<dbReference type="GO" id="GO:0015250">
    <property type="term" value="F:water channel activity"/>
    <property type="evidence" value="ECO:0007669"/>
    <property type="project" value="TreeGrafter"/>
</dbReference>
<dbReference type="InterPro" id="IPR034294">
    <property type="entry name" value="Aquaporin_transptr"/>
</dbReference>
<dbReference type="EMBL" id="OY731399">
    <property type="protein sequence ID" value="CAJ1933052.1"/>
    <property type="molecule type" value="Genomic_DNA"/>
</dbReference>
<gene>
    <name evidence="6" type="ORF">AYBTSS11_LOCUS6132</name>
</gene>
<dbReference type="Gene3D" id="1.20.1080.10">
    <property type="entry name" value="Glycerol uptake facilitator protein"/>
    <property type="match status" value="1"/>
</dbReference>
<keyword evidence="2 5" id="KW-0812">Transmembrane</keyword>
<evidence type="ECO:0000313" key="7">
    <source>
        <dbReference type="Proteomes" id="UP001189624"/>
    </source>
</evidence>
<protein>
    <submittedName>
        <fullName evidence="6">Uncharacterized protein</fullName>
    </submittedName>
</protein>
<dbReference type="InterPro" id="IPR023271">
    <property type="entry name" value="Aquaporin-like"/>
</dbReference>
<reference evidence="6" key="1">
    <citation type="submission" date="2023-10" db="EMBL/GenBank/DDBJ databases">
        <authorList>
            <person name="Domelevo Entfellner J.-B."/>
        </authorList>
    </citation>
    <scope>NUCLEOTIDE SEQUENCE</scope>
</reference>
<accession>A0AA86RXI6</accession>
<keyword evidence="3 5" id="KW-1133">Transmembrane helix</keyword>
<name>A0AA86RXI6_9FABA</name>
<evidence type="ECO:0000313" key="6">
    <source>
        <dbReference type="EMBL" id="CAJ1933052.1"/>
    </source>
</evidence>
<dbReference type="Proteomes" id="UP001189624">
    <property type="component" value="Chromosome 2"/>
</dbReference>
<proteinExistence type="predicted"/>
<keyword evidence="4 5" id="KW-0472">Membrane</keyword>
<dbReference type="GO" id="GO:0016020">
    <property type="term" value="C:membrane"/>
    <property type="evidence" value="ECO:0007669"/>
    <property type="project" value="UniProtKB-SubCell"/>
</dbReference>
<evidence type="ECO:0000256" key="3">
    <source>
        <dbReference type="ARBA" id="ARBA00022989"/>
    </source>
</evidence>
<evidence type="ECO:0000256" key="2">
    <source>
        <dbReference type="ARBA" id="ARBA00022692"/>
    </source>
</evidence>
<evidence type="ECO:0000256" key="4">
    <source>
        <dbReference type="ARBA" id="ARBA00023136"/>
    </source>
</evidence>
<dbReference type="Gramene" id="rna-AYBTSS11_LOCUS6132">
    <property type="protein sequence ID" value="CAJ1933052.1"/>
    <property type="gene ID" value="gene-AYBTSS11_LOCUS6132"/>
</dbReference>
<organism evidence="6 7">
    <name type="scientific">Sphenostylis stenocarpa</name>
    <dbReference type="NCBI Taxonomy" id="92480"/>
    <lineage>
        <taxon>Eukaryota</taxon>
        <taxon>Viridiplantae</taxon>
        <taxon>Streptophyta</taxon>
        <taxon>Embryophyta</taxon>
        <taxon>Tracheophyta</taxon>
        <taxon>Spermatophyta</taxon>
        <taxon>Magnoliopsida</taxon>
        <taxon>eudicotyledons</taxon>
        <taxon>Gunneridae</taxon>
        <taxon>Pentapetalae</taxon>
        <taxon>rosids</taxon>
        <taxon>fabids</taxon>
        <taxon>Fabales</taxon>
        <taxon>Fabaceae</taxon>
        <taxon>Papilionoideae</taxon>
        <taxon>50 kb inversion clade</taxon>
        <taxon>NPAAA clade</taxon>
        <taxon>indigoferoid/millettioid clade</taxon>
        <taxon>Phaseoleae</taxon>
        <taxon>Sphenostylis</taxon>
    </lineage>
</organism>
<comment type="subcellular location">
    <subcellularLocation>
        <location evidence="1">Membrane</location>
        <topology evidence="1">Multi-pass membrane protein</topology>
    </subcellularLocation>
</comment>
<sequence length="98" mass="10617">MLCLYWWSHIPPPRPFILDCSLACFLLKFATGGLETSAFALSPGVGAANALVFEIVITSGLVYAVYAIAATNSLFDSLIQEKIAKKNFRMSVSATQKV</sequence>
<dbReference type="SUPFAM" id="SSF81338">
    <property type="entry name" value="Aquaporin-like"/>
    <property type="match status" value="1"/>
</dbReference>
<evidence type="ECO:0000256" key="5">
    <source>
        <dbReference type="SAM" id="Phobius"/>
    </source>
</evidence>
<keyword evidence="7" id="KW-1185">Reference proteome</keyword>
<dbReference type="Pfam" id="PF00230">
    <property type="entry name" value="MIP"/>
    <property type="match status" value="1"/>
</dbReference>
<dbReference type="PANTHER" id="PTHR45665:SF32">
    <property type="entry name" value="AQUAPORIN TIP1-3-LIKE"/>
    <property type="match status" value="1"/>
</dbReference>